<proteinExistence type="predicted"/>
<reference evidence="3 4" key="1">
    <citation type="submission" date="2013-04" db="EMBL/GenBank/DDBJ databases">
        <title>The Genome Sequence of Propionimicrobium lymphophilum ACS-093-V-SCH5.</title>
        <authorList>
            <consortium name="The Broad Institute Genomics Platform"/>
            <person name="Earl A."/>
            <person name="Ward D."/>
            <person name="Feldgarden M."/>
            <person name="Gevers D."/>
            <person name="Saerens B."/>
            <person name="Vaneechoutte M."/>
            <person name="Walker B."/>
            <person name="Young S."/>
            <person name="Zeng Q."/>
            <person name="Gargeya S."/>
            <person name="Fitzgerald M."/>
            <person name="Haas B."/>
            <person name="Abouelleil A."/>
            <person name="Allen A.W."/>
            <person name="Alvarado L."/>
            <person name="Arachchi H.M."/>
            <person name="Berlin A.M."/>
            <person name="Chapman S.B."/>
            <person name="Gainer-Dewar J."/>
            <person name="Goldberg J."/>
            <person name="Griggs A."/>
            <person name="Gujja S."/>
            <person name="Hansen M."/>
            <person name="Howarth C."/>
            <person name="Imamovic A."/>
            <person name="Ireland A."/>
            <person name="Larimer J."/>
            <person name="McCowan C."/>
            <person name="Murphy C."/>
            <person name="Pearson M."/>
            <person name="Poon T.W."/>
            <person name="Priest M."/>
            <person name="Roberts A."/>
            <person name="Saif S."/>
            <person name="Shea T."/>
            <person name="Sisk P."/>
            <person name="Sykes S."/>
            <person name="Wortman J."/>
            <person name="Nusbaum C."/>
            <person name="Birren B."/>
        </authorList>
    </citation>
    <scope>NUCLEOTIDE SEQUENCE [LARGE SCALE GENOMIC DNA]</scope>
    <source>
        <strain evidence="3 4">ACS-093-V-SCH5</strain>
    </source>
</reference>
<dbReference type="AlphaFoldDB" id="S2X1H4"/>
<dbReference type="Proteomes" id="UP000014417">
    <property type="component" value="Unassembled WGS sequence"/>
</dbReference>
<feature type="domain" description="DUF218" evidence="2">
    <location>
        <begin position="53"/>
        <end position="167"/>
    </location>
</feature>
<dbReference type="InterPro" id="IPR003848">
    <property type="entry name" value="DUF218"/>
</dbReference>
<dbReference type="OrthoDB" id="9782395at2"/>
<comment type="caution">
    <text evidence="3">The sequence shown here is derived from an EMBL/GenBank/DDBJ whole genome shotgun (WGS) entry which is preliminary data.</text>
</comment>
<keyword evidence="4" id="KW-1185">Reference proteome</keyword>
<dbReference type="STRING" id="883161.HMPREF9306_00291"/>
<dbReference type="EMBL" id="AGZR01000003">
    <property type="protein sequence ID" value="EPD33874.1"/>
    <property type="molecule type" value="Genomic_DNA"/>
</dbReference>
<sequence length="221" mass="23952">MAKKTGGCGFGLLRVILAVLIIAALVFIVPLAVVLAESSGRIYYSVEETPSRDVAMVMGASVWGDRPSPYLKGRLDVAADLYHSGKAKVLIVSGSISDNEPKTMRSYLMEQGVDYRDIVLDEGGDNSYTSCAVAKRRFGVDQLTVVSQDYHLPRTVAACQLQGVDAIGSADVIKIKNDAYNRYQRRELGANVKLMINAIFDHTPDVGEPSSEVADALARPR</sequence>
<protein>
    <recommendedName>
        <fullName evidence="2">DUF218 domain-containing protein</fullName>
    </recommendedName>
</protein>
<feature type="transmembrane region" description="Helical" evidence="1">
    <location>
        <begin position="12"/>
        <end position="36"/>
    </location>
</feature>
<evidence type="ECO:0000256" key="1">
    <source>
        <dbReference type="SAM" id="Phobius"/>
    </source>
</evidence>
<organism evidence="3 4">
    <name type="scientific">Propionimicrobium lymphophilum ACS-093-V-SCH5</name>
    <dbReference type="NCBI Taxonomy" id="883161"/>
    <lineage>
        <taxon>Bacteria</taxon>
        <taxon>Bacillati</taxon>
        <taxon>Actinomycetota</taxon>
        <taxon>Actinomycetes</taxon>
        <taxon>Propionibacteriales</taxon>
        <taxon>Propionibacteriaceae</taxon>
        <taxon>Propionimicrobium</taxon>
    </lineage>
</organism>
<keyword evidence="1" id="KW-0812">Transmembrane</keyword>
<dbReference type="PANTHER" id="PTHR30336">
    <property type="entry name" value="INNER MEMBRANE PROTEIN, PROBABLE PERMEASE"/>
    <property type="match status" value="1"/>
</dbReference>
<dbReference type="CDD" id="cd06259">
    <property type="entry name" value="YdcF-like"/>
    <property type="match status" value="1"/>
</dbReference>
<dbReference type="GO" id="GO:0005886">
    <property type="term" value="C:plasma membrane"/>
    <property type="evidence" value="ECO:0007669"/>
    <property type="project" value="TreeGrafter"/>
</dbReference>
<evidence type="ECO:0000313" key="3">
    <source>
        <dbReference type="EMBL" id="EPD33874.1"/>
    </source>
</evidence>
<dbReference type="PANTHER" id="PTHR30336:SF6">
    <property type="entry name" value="INTEGRAL MEMBRANE PROTEIN"/>
    <property type="match status" value="1"/>
</dbReference>
<accession>S2X1H4</accession>
<dbReference type="InterPro" id="IPR051599">
    <property type="entry name" value="Cell_Envelope_Assoc"/>
</dbReference>
<gene>
    <name evidence="3" type="ORF">HMPREF9306_00291</name>
</gene>
<dbReference type="HOGENOM" id="CLU_051474_0_0_11"/>
<keyword evidence="1" id="KW-1133">Transmembrane helix</keyword>
<name>S2X1H4_9ACTN</name>
<evidence type="ECO:0000259" key="2">
    <source>
        <dbReference type="Pfam" id="PF02698"/>
    </source>
</evidence>
<dbReference type="Pfam" id="PF02698">
    <property type="entry name" value="DUF218"/>
    <property type="match status" value="1"/>
</dbReference>
<keyword evidence="1" id="KW-0472">Membrane</keyword>
<evidence type="ECO:0000313" key="4">
    <source>
        <dbReference type="Proteomes" id="UP000014417"/>
    </source>
</evidence>
<dbReference type="RefSeq" id="WP_016455146.1">
    <property type="nucleotide sequence ID" value="NZ_KE150269.1"/>
</dbReference>